<keyword evidence="1" id="KW-1133">Transmembrane helix</keyword>
<evidence type="ECO:0000256" key="1">
    <source>
        <dbReference type="SAM" id="Phobius"/>
    </source>
</evidence>
<sequence length="66" mass="7171">MLSQPRSVCAAFRRRHRAARRCERGSYTTELIIGITIVVAITAVVGPILIDTFTDAAKNIDLGVGE</sequence>
<dbReference type="AlphaFoldDB" id="A0A841EDA6"/>
<protein>
    <submittedName>
        <fullName evidence="2">Uncharacterized protein</fullName>
    </submittedName>
</protein>
<dbReference type="RefSeq" id="WP_312862480.1">
    <property type="nucleotide sequence ID" value="NZ_BAABKT010000014.1"/>
</dbReference>
<keyword evidence="3" id="KW-1185">Reference proteome</keyword>
<evidence type="ECO:0000313" key="3">
    <source>
        <dbReference type="Proteomes" id="UP000578077"/>
    </source>
</evidence>
<feature type="transmembrane region" description="Helical" evidence="1">
    <location>
        <begin position="31"/>
        <end position="50"/>
    </location>
</feature>
<dbReference type="EMBL" id="JACHLY010000001">
    <property type="protein sequence ID" value="MBB5998440.1"/>
    <property type="molecule type" value="Genomic_DNA"/>
</dbReference>
<organism evidence="2 3">
    <name type="scientific">Streptomonospora salina</name>
    <dbReference type="NCBI Taxonomy" id="104205"/>
    <lineage>
        <taxon>Bacteria</taxon>
        <taxon>Bacillati</taxon>
        <taxon>Actinomycetota</taxon>
        <taxon>Actinomycetes</taxon>
        <taxon>Streptosporangiales</taxon>
        <taxon>Nocardiopsidaceae</taxon>
        <taxon>Streptomonospora</taxon>
    </lineage>
</organism>
<comment type="caution">
    <text evidence="2">The sequence shown here is derived from an EMBL/GenBank/DDBJ whole genome shotgun (WGS) entry which is preliminary data.</text>
</comment>
<reference evidence="2 3" key="1">
    <citation type="submission" date="2020-08" db="EMBL/GenBank/DDBJ databases">
        <title>Sequencing the genomes of 1000 actinobacteria strains.</title>
        <authorList>
            <person name="Klenk H.-P."/>
        </authorList>
    </citation>
    <scope>NUCLEOTIDE SEQUENCE [LARGE SCALE GENOMIC DNA]</scope>
    <source>
        <strain evidence="2 3">DSM 44593</strain>
    </source>
</reference>
<name>A0A841EDA6_9ACTN</name>
<keyword evidence="1" id="KW-0812">Transmembrane</keyword>
<evidence type="ECO:0000313" key="2">
    <source>
        <dbReference type="EMBL" id="MBB5998440.1"/>
    </source>
</evidence>
<keyword evidence="1" id="KW-0472">Membrane</keyword>
<dbReference type="Proteomes" id="UP000578077">
    <property type="component" value="Unassembled WGS sequence"/>
</dbReference>
<gene>
    <name evidence="2" type="ORF">HNR25_002191</name>
</gene>
<proteinExistence type="predicted"/>
<accession>A0A841EDA6</accession>